<dbReference type="InterPro" id="IPR015300">
    <property type="entry name" value="DNA-bd_pseudobarrel_sf"/>
</dbReference>
<keyword evidence="8" id="KW-0927">Auxin signaling pathway</keyword>
<dbReference type="Gene3D" id="2.30.30.1040">
    <property type="match status" value="1"/>
</dbReference>
<dbReference type="CDD" id="cd10017">
    <property type="entry name" value="B3_DNA"/>
    <property type="match status" value="1"/>
</dbReference>
<keyword evidence="5" id="KW-0238">DNA-binding</keyword>
<evidence type="ECO:0000259" key="9">
    <source>
        <dbReference type="SMART" id="SM01019"/>
    </source>
</evidence>
<dbReference type="RefSeq" id="XP_020104150.1">
    <property type="nucleotide sequence ID" value="XM_020248561.1"/>
</dbReference>
<feature type="domain" description="TF-B3" evidence="9">
    <location>
        <begin position="109"/>
        <end position="213"/>
    </location>
</feature>
<comment type="function">
    <text evidence="1">Auxin response factors (ARFs) are transcriptional factors that bind specifically to the DNA sequence 5'-TGTCTC-3' found in the auxin-responsive promoter elements (AuxREs).</text>
</comment>
<dbReference type="Gene3D" id="2.40.330.10">
    <property type="entry name" value="DNA-binding pseudobarrel domain"/>
    <property type="match status" value="1"/>
</dbReference>
<dbReference type="GeneID" id="109721107"/>
<evidence type="ECO:0000256" key="7">
    <source>
        <dbReference type="ARBA" id="ARBA00023242"/>
    </source>
</evidence>
<dbReference type="GO" id="GO:0005634">
    <property type="term" value="C:nucleus"/>
    <property type="evidence" value="ECO:0007669"/>
    <property type="project" value="UniProtKB-SubCell"/>
</dbReference>
<evidence type="ECO:0000256" key="5">
    <source>
        <dbReference type="ARBA" id="ARBA00023125"/>
    </source>
</evidence>
<keyword evidence="7" id="KW-0539">Nucleus</keyword>
<dbReference type="InterPro" id="IPR003340">
    <property type="entry name" value="B3_DNA-bd"/>
</dbReference>
<name>A0A6P5GFL4_ANACO</name>
<dbReference type="InterPro" id="IPR010525">
    <property type="entry name" value="ARF_dom"/>
</dbReference>
<comment type="similarity">
    <text evidence="3">Belongs to the ARF family.</text>
</comment>
<proteinExistence type="inferred from homology"/>
<evidence type="ECO:0000256" key="2">
    <source>
        <dbReference type="ARBA" id="ARBA00004123"/>
    </source>
</evidence>
<dbReference type="GO" id="GO:0009734">
    <property type="term" value="P:auxin-activated signaling pathway"/>
    <property type="evidence" value="ECO:0007669"/>
    <property type="project" value="UniProtKB-KW"/>
</dbReference>
<keyword evidence="10" id="KW-1185">Reference proteome</keyword>
<dbReference type="GO" id="GO:0003677">
    <property type="term" value="F:DNA binding"/>
    <property type="evidence" value="ECO:0007669"/>
    <property type="project" value="UniProtKB-KW"/>
</dbReference>
<protein>
    <submittedName>
        <fullName evidence="11">Auxin response factor 10-like</fullName>
    </submittedName>
</protein>
<keyword evidence="4" id="KW-0805">Transcription regulation</keyword>
<dbReference type="GO" id="GO:0006355">
    <property type="term" value="P:regulation of DNA-templated transcription"/>
    <property type="evidence" value="ECO:0007669"/>
    <property type="project" value="InterPro"/>
</dbReference>
<evidence type="ECO:0000313" key="11">
    <source>
        <dbReference type="RefSeq" id="XP_020104150.1"/>
    </source>
</evidence>
<evidence type="ECO:0000313" key="10">
    <source>
        <dbReference type="Proteomes" id="UP000515123"/>
    </source>
</evidence>
<dbReference type="PANTHER" id="PTHR31384:SF94">
    <property type="entry name" value="AUXIN RESPONSE FACTOR 17"/>
    <property type="match status" value="1"/>
</dbReference>
<keyword evidence="6" id="KW-0804">Transcription</keyword>
<dbReference type="Pfam" id="PF06507">
    <property type="entry name" value="ARF_AD"/>
    <property type="match status" value="1"/>
</dbReference>
<dbReference type="PANTHER" id="PTHR31384">
    <property type="entry name" value="AUXIN RESPONSE FACTOR 4-RELATED"/>
    <property type="match status" value="1"/>
</dbReference>
<reference evidence="11" key="2">
    <citation type="submission" date="2025-08" db="UniProtKB">
        <authorList>
            <consortium name="RefSeq"/>
        </authorList>
    </citation>
    <scope>IDENTIFICATION</scope>
    <source>
        <tissue evidence="11">Leaf</tissue>
    </source>
</reference>
<dbReference type="SUPFAM" id="SSF101936">
    <property type="entry name" value="DNA-binding pseudobarrel domain"/>
    <property type="match status" value="1"/>
</dbReference>
<organism evidence="10 11">
    <name type="scientific">Ananas comosus</name>
    <name type="common">Pineapple</name>
    <name type="synonym">Ananas ananas</name>
    <dbReference type="NCBI Taxonomy" id="4615"/>
    <lineage>
        <taxon>Eukaryota</taxon>
        <taxon>Viridiplantae</taxon>
        <taxon>Streptophyta</taxon>
        <taxon>Embryophyta</taxon>
        <taxon>Tracheophyta</taxon>
        <taxon>Spermatophyta</taxon>
        <taxon>Magnoliopsida</taxon>
        <taxon>Liliopsida</taxon>
        <taxon>Poales</taxon>
        <taxon>Bromeliaceae</taxon>
        <taxon>Bromelioideae</taxon>
        <taxon>Ananas</taxon>
    </lineage>
</organism>
<dbReference type="SMART" id="SM01019">
    <property type="entry name" value="B3"/>
    <property type="match status" value="1"/>
</dbReference>
<evidence type="ECO:0000256" key="1">
    <source>
        <dbReference type="ARBA" id="ARBA00003182"/>
    </source>
</evidence>
<evidence type="ECO:0000256" key="8">
    <source>
        <dbReference type="ARBA" id="ARBA00023294"/>
    </source>
</evidence>
<dbReference type="InterPro" id="IPR044835">
    <property type="entry name" value="ARF_plant"/>
</dbReference>
<gene>
    <name evidence="11" type="primary">LOC109721107</name>
</gene>
<sequence>MGDREPTRVAMPLWRAFAGPEAWLPPLGSRVYYFPPGHAEQCPSAPDFSASEASCTWSEFRCRVVDLVLLAHPETDEVFAKITLNPSQFQMNLPLADPEATDGEEVEWFSRMLLENDLAHAVYLPAASARRVFPELKHNADSPRAPQEFITVHDVHGNVSQFLYTVRQVDRGESHRLSRWGPFKKSKKLVAGDSLVFAKDRGGKISVGVRRTSRRFDSSDITYVAPKEVVEAVERAERGEPFEVRYFLGAGTPHFVVAEEVVEMARHVEWPVGTRVRMPLDAKDCFARGTVSAVRFKLEFRWPMSLWRMLQVTWDPSNTPQNATNVCPWQVQKDDTAPD</sequence>
<comment type="subcellular location">
    <subcellularLocation>
        <location evidence="2">Nucleus</location>
    </subcellularLocation>
</comment>
<dbReference type="AlphaFoldDB" id="A0A6P5GFL4"/>
<evidence type="ECO:0000256" key="6">
    <source>
        <dbReference type="ARBA" id="ARBA00023163"/>
    </source>
</evidence>
<evidence type="ECO:0000256" key="4">
    <source>
        <dbReference type="ARBA" id="ARBA00023015"/>
    </source>
</evidence>
<accession>A0A6P5GFL4</accession>
<reference evidence="10" key="1">
    <citation type="journal article" date="2015" name="Nat. Genet.">
        <title>The pineapple genome and the evolution of CAM photosynthesis.</title>
        <authorList>
            <person name="Ming R."/>
            <person name="VanBuren R."/>
            <person name="Wai C.M."/>
            <person name="Tang H."/>
            <person name="Schatz M.C."/>
            <person name="Bowers J.E."/>
            <person name="Lyons E."/>
            <person name="Wang M.L."/>
            <person name="Chen J."/>
            <person name="Biggers E."/>
            <person name="Zhang J."/>
            <person name="Huang L."/>
            <person name="Zhang L."/>
            <person name="Miao W."/>
            <person name="Zhang J."/>
            <person name="Ye Z."/>
            <person name="Miao C."/>
            <person name="Lin Z."/>
            <person name="Wang H."/>
            <person name="Zhou H."/>
            <person name="Yim W.C."/>
            <person name="Priest H.D."/>
            <person name="Zheng C."/>
            <person name="Woodhouse M."/>
            <person name="Edger P.P."/>
            <person name="Guyot R."/>
            <person name="Guo H.B."/>
            <person name="Guo H."/>
            <person name="Zheng G."/>
            <person name="Singh R."/>
            <person name="Sharma A."/>
            <person name="Min X."/>
            <person name="Zheng Y."/>
            <person name="Lee H."/>
            <person name="Gurtowski J."/>
            <person name="Sedlazeck F.J."/>
            <person name="Harkess A."/>
            <person name="McKain M.R."/>
            <person name="Liao Z."/>
            <person name="Fang J."/>
            <person name="Liu J."/>
            <person name="Zhang X."/>
            <person name="Zhang Q."/>
            <person name="Hu W."/>
            <person name="Qin Y."/>
            <person name="Wang K."/>
            <person name="Chen L.Y."/>
            <person name="Shirley N."/>
            <person name="Lin Y.R."/>
            <person name="Liu L.Y."/>
            <person name="Hernandez A.G."/>
            <person name="Wright C.L."/>
            <person name="Bulone V."/>
            <person name="Tuskan G.A."/>
            <person name="Heath K."/>
            <person name="Zee F."/>
            <person name="Moore P.H."/>
            <person name="Sunkar R."/>
            <person name="Leebens-Mack J.H."/>
            <person name="Mockler T."/>
            <person name="Bennetzen J.L."/>
            <person name="Freeling M."/>
            <person name="Sankoff D."/>
            <person name="Paterson A.H."/>
            <person name="Zhu X."/>
            <person name="Yang X."/>
            <person name="Smith J.A."/>
            <person name="Cushman J.C."/>
            <person name="Paull R.E."/>
            <person name="Yu Q."/>
        </authorList>
    </citation>
    <scope>NUCLEOTIDE SEQUENCE [LARGE SCALE GENOMIC DNA]</scope>
    <source>
        <strain evidence="10">cv. F153</strain>
    </source>
</reference>
<evidence type="ECO:0000256" key="3">
    <source>
        <dbReference type="ARBA" id="ARBA00007853"/>
    </source>
</evidence>
<dbReference type="Proteomes" id="UP000515123">
    <property type="component" value="Linkage group 1"/>
</dbReference>